<dbReference type="AlphaFoldDB" id="A0A1A8X590"/>
<dbReference type="EMBL" id="FLQW01006398">
    <property type="protein sequence ID" value="SBT00410.1"/>
    <property type="molecule type" value="Genomic_DNA"/>
</dbReference>
<protein>
    <submittedName>
        <fullName evidence="2">PIR Superfamily Protein</fullName>
    </submittedName>
</protein>
<evidence type="ECO:0000256" key="1">
    <source>
        <dbReference type="SAM" id="MobiDB-lite"/>
    </source>
</evidence>
<dbReference type="Proteomes" id="UP000078597">
    <property type="component" value="Unassembled WGS sequence"/>
</dbReference>
<proteinExistence type="predicted"/>
<reference evidence="3" key="1">
    <citation type="submission" date="2016-05" db="EMBL/GenBank/DDBJ databases">
        <authorList>
            <person name="Naeem Raeece"/>
        </authorList>
    </citation>
    <scope>NUCLEOTIDE SEQUENCE [LARGE SCALE GENOMIC DNA]</scope>
</reference>
<evidence type="ECO:0000313" key="2">
    <source>
        <dbReference type="EMBL" id="SBT00410.1"/>
    </source>
</evidence>
<dbReference type="VEuPathDB" id="PlasmoDB:PmUG01_00031600"/>
<dbReference type="InterPro" id="IPR008780">
    <property type="entry name" value="Plasmodium_Vir"/>
</dbReference>
<feature type="non-terminal residue" evidence="2">
    <location>
        <position position="413"/>
    </location>
</feature>
<sequence length="413" mass="47393">MEIEDSDYDKILKESSPYNIYKELEDEVKDVTDDQHCTEFEGINSIHKEKYVKLCKKVSKLLYFVFKKETSENYDDYCLHYRYWTTIFSEHEKPGCSLGFARKDFTELNYKIEEKYLYDYFKNYNTIKNSDTCSKVNNGKYKKYLQSIDNIYKNLKEDCCTQWDWYCSNYFLTCNNKFDPSVLLSTLGSNDKEECNGLNSITANIDEEILDSKLSDPEILDSLTHVICFNLESGQLKSVGAEKQMHCSLVSASGKSHRTLTTSEGVGHQVTNTKSPSSEVDSIHAKREAEEVKSETIENGGDSSDAQVNGKVISNRVAFAEYKWSLNPHGNLDCRTKSKSKHDIQLCNFMEELVEGKFATKIEGTGRYKVKVGTKWTDADLKLAREKVRKRRSANESNILNNIFVRISTGVTL</sequence>
<organism evidence="2 3">
    <name type="scientific">Plasmodium malariae</name>
    <dbReference type="NCBI Taxonomy" id="5858"/>
    <lineage>
        <taxon>Eukaryota</taxon>
        <taxon>Sar</taxon>
        <taxon>Alveolata</taxon>
        <taxon>Apicomplexa</taxon>
        <taxon>Aconoidasida</taxon>
        <taxon>Haemosporida</taxon>
        <taxon>Plasmodiidae</taxon>
        <taxon>Plasmodium</taxon>
        <taxon>Plasmodium (Plasmodium)</taxon>
    </lineage>
</organism>
<name>A0A1A8X590_PLAMA</name>
<evidence type="ECO:0000313" key="3">
    <source>
        <dbReference type="Proteomes" id="UP000078597"/>
    </source>
</evidence>
<feature type="region of interest" description="Disordered" evidence="1">
    <location>
        <begin position="258"/>
        <end position="280"/>
    </location>
</feature>
<dbReference type="Pfam" id="PF05795">
    <property type="entry name" value="Plasmodium_Vir"/>
    <property type="match status" value="1"/>
</dbReference>
<accession>A0A1A8X590</accession>
<gene>
    <name evidence="2" type="ORF">PMALA_076370</name>
</gene>